<evidence type="ECO:0000313" key="2">
    <source>
        <dbReference type="Proteomes" id="UP000018680"/>
    </source>
</evidence>
<dbReference type="EMBL" id="CP006939">
    <property type="protein sequence ID" value="AHC16126.1"/>
    <property type="molecule type" value="Genomic_DNA"/>
</dbReference>
<dbReference type="RefSeq" id="WP_024269024.1">
    <property type="nucleotide sequence ID" value="NC_023035.1"/>
</dbReference>
<dbReference type="HOGENOM" id="CLU_2619996_0_0_12"/>
<protein>
    <submittedName>
        <fullName evidence="1">Uncharacterized protein</fullName>
    </submittedName>
</protein>
<dbReference type="AlphaFoldDB" id="V5WM01"/>
<organism evidence="1 2">
    <name type="scientific">Salinispira pacifica</name>
    <dbReference type="NCBI Taxonomy" id="1307761"/>
    <lineage>
        <taxon>Bacteria</taxon>
        <taxon>Pseudomonadati</taxon>
        <taxon>Spirochaetota</taxon>
        <taxon>Spirochaetia</taxon>
        <taxon>Spirochaetales</taxon>
        <taxon>Spirochaetaceae</taxon>
        <taxon>Salinispira</taxon>
    </lineage>
</organism>
<proteinExistence type="predicted"/>
<dbReference type="STRING" id="1307761.L21SP2_2776"/>
<keyword evidence="2" id="KW-1185">Reference proteome</keyword>
<name>V5WM01_9SPIO</name>
<evidence type="ECO:0000313" key="1">
    <source>
        <dbReference type="EMBL" id="AHC16126.1"/>
    </source>
</evidence>
<accession>V5WM01</accession>
<dbReference type="Proteomes" id="UP000018680">
    <property type="component" value="Chromosome"/>
</dbReference>
<reference evidence="1 2" key="1">
    <citation type="journal article" date="2015" name="Stand. Genomic Sci.">
        <title>Complete genome sequence and description of Salinispira pacifica gen. nov., sp. nov., a novel spirochaete isolated form a hypersaline microbial mat.</title>
        <authorList>
            <person name="Ben Hania W."/>
            <person name="Joseph M."/>
            <person name="Schumann P."/>
            <person name="Bunk B."/>
            <person name="Fiebig A."/>
            <person name="Sproer C."/>
            <person name="Klenk H.P."/>
            <person name="Fardeau M.L."/>
            <person name="Spring S."/>
        </authorList>
    </citation>
    <scope>NUCLEOTIDE SEQUENCE [LARGE SCALE GENOMIC DNA]</scope>
    <source>
        <strain evidence="1 2">L21-RPul-D2</strain>
    </source>
</reference>
<sequence length="78" mass="8681">MFLPEYNMMKLAEQRHEALLETAGRGEVGISRLVGRLRRKLGTFLIRMGGHIAGIGDMPAYEKLMKYSALAGKGRFIG</sequence>
<dbReference type="KEGG" id="slr:L21SP2_2776"/>
<gene>
    <name evidence="1" type="ORF">L21SP2_2776</name>
</gene>